<dbReference type="Proteomes" id="UP001233999">
    <property type="component" value="Unassembled WGS sequence"/>
</dbReference>
<sequence length="121" mass="14195">ENLNFPEVFIKNNGLPITLRFSNVDRATINCFIVKYNCIPNFLLNNPRVKQIQKAAGFVNNNFLSSNKIRYFVRIDSVRPNLHQMMNAGFELAAIFYFELLDMERYTAEQRVSIVKTHYQN</sequence>
<proteinExistence type="predicted"/>
<organism evidence="1 2">
    <name type="scientific">Diploptera punctata</name>
    <name type="common">Pacific beetle cockroach</name>
    <dbReference type="NCBI Taxonomy" id="6984"/>
    <lineage>
        <taxon>Eukaryota</taxon>
        <taxon>Metazoa</taxon>
        <taxon>Ecdysozoa</taxon>
        <taxon>Arthropoda</taxon>
        <taxon>Hexapoda</taxon>
        <taxon>Insecta</taxon>
        <taxon>Pterygota</taxon>
        <taxon>Neoptera</taxon>
        <taxon>Polyneoptera</taxon>
        <taxon>Dictyoptera</taxon>
        <taxon>Blattodea</taxon>
        <taxon>Blaberoidea</taxon>
        <taxon>Blaberidae</taxon>
        <taxon>Diplopterinae</taxon>
        <taxon>Diploptera</taxon>
    </lineage>
</organism>
<keyword evidence="2" id="KW-1185">Reference proteome</keyword>
<reference evidence="1" key="2">
    <citation type="submission" date="2023-05" db="EMBL/GenBank/DDBJ databases">
        <authorList>
            <person name="Fouks B."/>
        </authorList>
    </citation>
    <scope>NUCLEOTIDE SEQUENCE</scope>
    <source>
        <strain evidence="1">Stay&amp;Tobe</strain>
        <tissue evidence="1">Testes</tissue>
    </source>
</reference>
<feature type="non-terminal residue" evidence="1">
    <location>
        <position position="1"/>
    </location>
</feature>
<protein>
    <submittedName>
        <fullName evidence="1">Uncharacterized protein</fullName>
    </submittedName>
</protein>
<accession>A0AAD8AET3</accession>
<name>A0AAD8AET3_DIPPU</name>
<gene>
    <name evidence="1" type="ORF">L9F63_011437</name>
</gene>
<comment type="caution">
    <text evidence="1">The sequence shown here is derived from an EMBL/GenBank/DDBJ whole genome shotgun (WGS) entry which is preliminary data.</text>
</comment>
<evidence type="ECO:0000313" key="2">
    <source>
        <dbReference type="Proteomes" id="UP001233999"/>
    </source>
</evidence>
<feature type="non-terminal residue" evidence="1">
    <location>
        <position position="121"/>
    </location>
</feature>
<reference evidence="1" key="1">
    <citation type="journal article" date="2023" name="IScience">
        <title>Live-bearing cockroach genome reveals convergent evolutionary mechanisms linked to viviparity in insects and beyond.</title>
        <authorList>
            <person name="Fouks B."/>
            <person name="Harrison M.C."/>
            <person name="Mikhailova A.A."/>
            <person name="Marchal E."/>
            <person name="English S."/>
            <person name="Carruthers M."/>
            <person name="Jennings E.C."/>
            <person name="Chiamaka E.L."/>
            <person name="Frigard R.A."/>
            <person name="Pippel M."/>
            <person name="Attardo G.M."/>
            <person name="Benoit J.B."/>
            <person name="Bornberg-Bauer E."/>
            <person name="Tobe S.S."/>
        </authorList>
    </citation>
    <scope>NUCLEOTIDE SEQUENCE</scope>
    <source>
        <strain evidence="1">Stay&amp;Tobe</strain>
    </source>
</reference>
<dbReference type="AlphaFoldDB" id="A0AAD8AET3"/>
<dbReference type="EMBL" id="JASPKZ010001587">
    <property type="protein sequence ID" value="KAJ9597727.1"/>
    <property type="molecule type" value="Genomic_DNA"/>
</dbReference>
<evidence type="ECO:0000313" key="1">
    <source>
        <dbReference type="EMBL" id="KAJ9597727.1"/>
    </source>
</evidence>